<proteinExistence type="predicted"/>
<evidence type="ECO:0008006" key="3">
    <source>
        <dbReference type="Google" id="ProtNLM"/>
    </source>
</evidence>
<comment type="caution">
    <text evidence="1">The sequence shown here is derived from an EMBL/GenBank/DDBJ whole genome shotgun (WGS) entry which is preliminary data.</text>
</comment>
<dbReference type="RefSeq" id="WP_211649483.1">
    <property type="nucleotide sequence ID" value="NZ_JAFEVO010000001.1"/>
</dbReference>
<sequence length="92" mass="10294">MAEDVPKAVPAPGRPQAICDEKVQLGVKVSEELKGRARAAYKEAAYHEDVSTFHQFVSQALEAEIHRIELAYNNGERLQPRAENLRRGRPAL</sequence>
<accession>A0ABS5M730</accession>
<dbReference type="Proteomes" id="UP000811492">
    <property type="component" value="Unassembled WGS sequence"/>
</dbReference>
<evidence type="ECO:0000313" key="2">
    <source>
        <dbReference type="Proteomes" id="UP000811492"/>
    </source>
</evidence>
<reference evidence="1 2" key="1">
    <citation type="submission" date="2021-02" db="EMBL/GenBank/DDBJ databases">
        <title>Draft genome and description of Leucobacter sp nov strain Marseille-Q4368.</title>
        <authorList>
            <person name="Boxberger M."/>
            <person name="La Scola B."/>
        </authorList>
    </citation>
    <scope>NUCLEOTIDE SEQUENCE [LARGE SCALE GENOMIC DNA]</scope>
    <source>
        <strain evidence="1 2">Marseille-Q4368</strain>
    </source>
</reference>
<dbReference type="EMBL" id="JAFEVO010000001">
    <property type="protein sequence ID" value="MBS3182461.1"/>
    <property type="molecule type" value="Genomic_DNA"/>
</dbReference>
<evidence type="ECO:0000313" key="1">
    <source>
        <dbReference type="EMBL" id="MBS3182461.1"/>
    </source>
</evidence>
<gene>
    <name evidence="1" type="ORF">JSQ98_09695</name>
</gene>
<name>A0ABS5M730_9MICO</name>
<keyword evidence="2" id="KW-1185">Reference proteome</keyword>
<dbReference type="Gene3D" id="6.10.180.30">
    <property type="match status" value="1"/>
</dbReference>
<organism evidence="1 2">
    <name type="scientific">Leucobacter manosquensis</name>
    <dbReference type="NCBI Taxonomy" id="2810611"/>
    <lineage>
        <taxon>Bacteria</taxon>
        <taxon>Bacillati</taxon>
        <taxon>Actinomycetota</taxon>
        <taxon>Actinomycetes</taxon>
        <taxon>Micrococcales</taxon>
        <taxon>Microbacteriaceae</taxon>
        <taxon>Leucobacter</taxon>
    </lineage>
</organism>
<protein>
    <recommendedName>
        <fullName evidence="3">Centromere-binding protein ParB C-terminal domain-containing protein</fullName>
    </recommendedName>
</protein>